<name>A0ABU5DZX9_9PROT</name>
<comment type="caution">
    <text evidence="1">The sequence shown here is derived from an EMBL/GenBank/DDBJ whole genome shotgun (WGS) entry which is preliminary data.</text>
</comment>
<dbReference type="Pfam" id="PF05721">
    <property type="entry name" value="PhyH"/>
    <property type="match status" value="1"/>
</dbReference>
<keyword evidence="1" id="KW-0223">Dioxygenase</keyword>
<keyword evidence="2" id="KW-1185">Reference proteome</keyword>
<sequence length="278" mass="31140">MTAIDPHLIDTFRRDGFVIIRDFLGPETIAAARSRFEPLFQGKFETGLYPDEWNWIEGRDPPDRTRQICNGWRADKTVARIVLSEKVGAFCARLAGWQGARIGQDNVLWKPPGAKSLGFHQDDSYCHWVVPAGYVTCWMTLDDTSAAGGTIEYARGSHLWPLSKPKGKFHAPDDYRATLREAAAEAGGSIDIVPIEVKAGDAVIHHGHVWHGSGTNTATVPRRSLVAHCIAAECHFHETEVSYIYSRYRRQGDLAMDESFFPILWRADGYRSAWLNGL</sequence>
<dbReference type="EMBL" id="JAXCLX010000002">
    <property type="protein sequence ID" value="MDY0872873.1"/>
    <property type="molecule type" value="Genomic_DNA"/>
</dbReference>
<dbReference type="InterPro" id="IPR008775">
    <property type="entry name" value="Phytyl_CoA_dOase-like"/>
</dbReference>
<evidence type="ECO:0000313" key="2">
    <source>
        <dbReference type="Proteomes" id="UP001271769"/>
    </source>
</evidence>
<reference evidence="1 2" key="1">
    <citation type="journal article" date="2013" name="Antonie Van Leeuwenhoek">
        <title>Dongia rigui sp. nov., isolated from freshwater of a large wetland in Korea.</title>
        <authorList>
            <person name="Baik K.S."/>
            <person name="Hwang Y.M."/>
            <person name="Choi J.S."/>
            <person name="Kwon J."/>
            <person name="Seong C.N."/>
        </authorList>
    </citation>
    <scope>NUCLEOTIDE SEQUENCE [LARGE SCALE GENOMIC DNA]</scope>
    <source>
        <strain evidence="1 2">04SU4-P</strain>
    </source>
</reference>
<dbReference type="GO" id="GO:0051213">
    <property type="term" value="F:dioxygenase activity"/>
    <property type="evidence" value="ECO:0007669"/>
    <property type="project" value="UniProtKB-KW"/>
</dbReference>
<gene>
    <name evidence="1" type="ORF">SMD31_13105</name>
</gene>
<evidence type="ECO:0000313" key="1">
    <source>
        <dbReference type="EMBL" id="MDY0872873.1"/>
    </source>
</evidence>
<dbReference type="SUPFAM" id="SSF51197">
    <property type="entry name" value="Clavaminate synthase-like"/>
    <property type="match status" value="1"/>
</dbReference>
<dbReference type="PANTHER" id="PTHR20883">
    <property type="entry name" value="PHYTANOYL-COA DIOXYGENASE DOMAIN CONTAINING 1"/>
    <property type="match status" value="1"/>
</dbReference>
<dbReference type="Proteomes" id="UP001271769">
    <property type="component" value="Unassembled WGS sequence"/>
</dbReference>
<keyword evidence="1" id="KW-0560">Oxidoreductase</keyword>
<dbReference type="RefSeq" id="WP_320501344.1">
    <property type="nucleotide sequence ID" value="NZ_JAXCLX010000002.1"/>
</dbReference>
<protein>
    <submittedName>
        <fullName evidence="1">Phytanoyl-CoA dioxygenase family protein</fullName>
    </submittedName>
</protein>
<organism evidence="1 2">
    <name type="scientific">Dongia rigui</name>
    <dbReference type="NCBI Taxonomy" id="940149"/>
    <lineage>
        <taxon>Bacteria</taxon>
        <taxon>Pseudomonadati</taxon>
        <taxon>Pseudomonadota</taxon>
        <taxon>Alphaproteobacteria</taxon>
        <taxon>Rhodospirillales</taxon>
        <taxon>Dongiaceae</taxon>
        <taxon>Dongia</taxon>
    </lineage>
</organism>
<proteinExistence type="predicted"/>
<dbReference type="Gene3D" id="2.60.120.620">
    <property type="entry name" value="q2cbj1_9rhob like domain"/>
    <property type="match status" value="1"/>
</dbReference>
<accession>A0ABU5DZX9</accession>
<dbReference type="PANTHER" id="PTHR20883:SF46">
    <property type="entry name" value="PHYTANOYL-COA HYDROXYLASE"/>
    <property type="match status" value="1"/>
</dbReference>